<reference evidence="2 3" key="1">
    <citation type="submission" date="2019-05" db="EMBL/GenBank/DDBJ databases">
        <authorList>
            <person name="Lee S.D."/>
        </authorList>
    </citation>
    <scope>NUCLEOTIDE SEQUENCE [LARGE SCALE GENOMIC DNA]</scope>
    <source>
        <strain evidence="2 3">YC2-7</strain>
    </source>
</reference>
<accession>A0A848KIZ1</accession>
<evidence type="ECO:0000313" key="3">
    <source>
        <dbReference type="Proteomes" id="UP000535543"/>
    </source>
</evidence>
<dbReference type="AlphaFoldDB" id="A0A848KIZ1"/>
<keyword evidence="3" id="KW-1185">Reference proteome</keyword>
<proteinExistence type="predicted"/>
<name>A0A848KIZ1_9NOCA</name>
<evidence type="ECO:0000313" key="2">
    <source>
        <dbReference type="EMBL" id="NMN97768.1"/>
    </source>
</evidence>
<evidence type="ECO:0000256" key="1">
    <source>
        <dbReference type="SAM" id="Phobius"/>
    </source>
</evidence>
<reference evidence="2 3" key="2">
    <citation type="submission" date="2020-06" db="EMBL/GenBank/DDBJ databases">
        <title>Antribacter stalactiti gen. nov., sp. nov., a new member of the family Nacardiaceae isolated from a cave.</title>
        <authorList>
            <person name="Kim I.S."/>
        </authorList>
    </citation>
    <scope>NUCLEOTIDE SEQUENCE [LARGE SCALE GENOMIC DNA]</scope>
    <source>
        <strain evidence="2 3">YC2-7</strain>
    </source>
</reference>
<comment type="caution">
    <text evidence="2">The sequence shown here is derived from an EMBL/GenBank/DDBJ whole genome shotgun (WGS) entry which is preliminary data.</text>
</comment>
<dbReference type="Proteomes" id="UP000535543">
    <property type="component" value="Unassembled WGS sequence"/>
</dbReference>
<keyword evidence="1" id="KW-1133">Transmembrane helix</keyword>
<sequence>MISPQFFHALVLLNLLFVCGAVCLVKPSWISVAAVTVAGVLWVLFNGPIEGRVLFVLTSENGVTESDLLAIAGWVIAALGVWRIRTRRT</sequence>
<dbReference type="RefSeq" id="WP_169590894.1">
    <property type="nucleotide sequence ID" value="NZ_VCQU01000008.1"/>
</dbReference>
<gene>
    <name evidence="2" type="ORF">FGL95_22275</name>
</gene>
<feature type="transmembrane region" description="Helical" evidence="1">
    <location>
        <begin position="68"/>
        <end position="84"/>
    </location>
</feature>
<keyword evidence="1" id="KW-0472">Membrane</keyword>
<organism evidence="2 3">
    <name type="scientific">Antrihabitans stalactiti</name>
    <dbReference type="NCBI Taxonomy" id="2584121"/>
    <lineage>
        <taxon>Bacteria</taxon>
        <taxon>Bacillati</taxon>
        <taxon>Actinomycetota</taxon>
        <taxon>Actinomycetes</taxon>
        <taxon>Mycobacteriales</taxon>
        <taxon>Nocardiaceae</taxon>
        <taxon>Antrihabitans</taxon>
    </lineage>
</organism>
<dbReference type="EMBL" id="VCQU01000008">
    <property type="protein sequence ID" value="NMN97768.1"/>
    <property type="molecule type" value="Genomic_DNA"/>
</dbReference>
<protein>
    <submittedName>
        <fullName evidence="2">Uncharacterized protein</fullName>
    </submittedName>
</protein>
<feature type="transmembrane region" description="Helical" evidence="1">
    <location>
        <begin position="6"/>
        <end position="25"/>
    </location>
</feature>
<keyword evidence="1" id="KW-0812">Transmembrane</keyword>
<feature type="transmembrane region" description="Helical" evidence="1">
    <location>
        <begin position="30"/>
        <end position="48"/>
    </location>
</feature>